<proteinExistence type="predicted"/>
<sequence length="51" mass="5670">MLIKTNLRSTIPQDCLSGLAIISINNELSYQLPYDAIIDDFVAKKTCRVGL</sequence>
<protein>
    <submittedName>
        <fullName evidence="1">Zinc finger MYMtype protein 1like [Oreochromis niloticus]</fullName>
    </submittedName>
</protein>
<dbReference type="AlphaFoldDB" id="A0A0K2TUQ7"/>
<dbReference type="EMBL" id="HACA01012388">
    <property type="protein sequence ID" value="CDW29749.1"/>
    <property type="molecule type" value="Transcribed_RNA"/>
</dbReference>
<dbReference type="OrthoDB" id="6381264at2759"/>
<reference evidence="1" key="1">
    <citation type="submission" date="2014-05" db="EMBL/GenBank/DDBJ databases">
        <authorList>
            <person name="Chronopoulou M."/>
        </authorList>
    </citation>
    <scope>NUCLEOTIDE SEQUENCE</scope>
    <source>
        <tissue evidence="1">Whole organism</tissue>
    </source>
</reference>
<organism evidence="1">
    <name type="scientific">Lepeophtheirus salmonis</name>
    <name type="common">Salmon louse</name>
    <name type="synonym">Caligus salmonis</name>
    <dbReference type="NCBI Taxonomy" id="72036"/>
    <lineage>
        <taxon>Eukaryota</taxon>
        <taxon>Metazoa</taxon>
        <taxon>Ecdysozoa</taxon>
        <taxon>Arthropoda</taxon>
        <taxon>Crustacea</taxon>
        <taxon>Multicrustacea</taxon>
        <taxon>Hexanauplia</taxon>
        <taxon>Copepoda</taxon>
        <taxon>Siphonostomatoida</taxon>
        <taxon>Caligidae</taxon>
        <taxon>Lepeophtheirus</taxon>
    </lineage>
</organism>
<name>A0A0K2TUQ7_LEPSM</name>
<evidence type="ECO:0000313" key="1">
    <source>
        <dbReference type="EMBL" id="CDW29749.1"/>
    </source>
</evidence>
<accession>A0A0K2TUQ7</accession>